<evidence type="ECO:0000313" key="5">
    <source>
        <dbReference type="Proteomes" id="UP001497497"/>
    </source>
</evidence>
<feature type="compositionally biased region" description="Basic residues" evidence="1">
    <location>
        <begin position="410"/>
        <end position="420"/>
    </location>
</feature>
<evidence type="ECO:0000256" key="2">
    <source>
        <dbReference type="SAM" id="Phobius"/>
    </source>
</evidence>
<comment type="caution">
    <text evidence="4">The sequence shown here is derived from an EMBL/GenBank/DDBJ whole genome shotgun (WGS) entry which is preliminary data.</text>
</comment>
<feature type="compositionally biased region" description="Polar residues" evidence="1">
    <location>
        <begin position="220"/>
        <end position="232"/>
    </location>
</feature>
<protein>
    <recommendedName>
        <fullName evidence="6">CUB domain-containing protein</fullName>
    </recommendedName>
</protein>
<keyword evidence="2" id="KW-0812">Transmembrane</keyword>
<keyword evidence="2" id="KW-1133">Transmembrane helix</keyword>
<keyword evidence="2" id="KW-0472">Membrane</keyword>
<name>A0AAV2H2T2_LYMST</name>
<evidence type="ECO:0000313" key="4">
    <source>
        <dbReference type="EMBL" id="CAL1526529.1"/>
    </source>
</evidence>
<feature type="compositionally biased region" description="Basic and acidic residues" evidence="1">
    <location>
        <begin position="304"/>
        <end position="317"/>
    </location>
</feature>
<keyword evidence="3" id="KW-0732">Signal</keyword>
<evidence type="ECO:0008006" key="6">
    <source>
        <dbReference type="Google" id="ProtNLM"/>
    </source>
</evidence>
<proteinExistence type="predicted"/>
<feature type="chain" id="PRO_5043438604" description="CUB domain-containing protein" evidence="3">
    <location>
        <begin position="27"/>
        <end position="519"/>
    </location>
</feature>
<keyword evidence="5" id="KW-1185">Reference proteome</keyword>
<feature type="signal peptide" evidence="3">
    <location>
        <begin position="1"/>
        <end position="26"/>
    </location>
</feature>
<evidence type="ECO:0000256" key="3">
    <source>
        <dbReference type="SAM" id="SignalP"/>
    </source>
</evidence>
<reference evidence="4 5" key="1">
    <citation type="submission" date="2024-04" db="EMBL/GenBank/DDBJ databases">
        <authorList>
            <consortium name="Genoscope - CEA"/>
            <person name="William W."/>
        </authorList>
    </citation>
    <scope>NUCLEOTIDE SEQUENCE [LARGE SCALE GENOMIC DNA]</scope>
</reference>
<feature type="compositionally biased region" description="Basic and acidic residues" evidence="1">
    <location>
        <begin position="476"/>
        <end position="486"/>
    </location>
</feature>
<gene>
    <name evidence="4" type="ORF">GSLYS_00000706001</name>
</gene>
<feature type="compositionally biased region" description="Polar residues" evidence="1">
    <location>
        <begin position="254"/>
        <end position="275"/>
    </location>
</feature>
<evidence type="ECO:0000256" key="1">
    <source>
        <dbReference type="SAM" id="MobiDB-lite"/>
    </source>
</evidence>
<dbReference type="EMBL" id="CAXITT010000006">
    <property type="protein sequence ID" value="CAL1526529.1"/>
    <property type="molecule type" value="Genomic_DNA"/>
</dbReference>
<dbReference type="AlphaFoldDB" id="A0AAV2H2T2"/>
<accession>A0AAV2H2T2</accession>
<feature type="region of interest" description="Disordered" evidence="1">
    <location>
        <begin position="220"/>
        <end position="519"/>
    </location>
</feature>
<sequence length="519" mass="57474">MIIPQLLHICVALIAWCGSGIFLAEAAQKYSVDLSGPGCDNADGYYLRDMDDIASVFSIPQYNSMATRDHCDVVIRADEGRRIQYLIDMIKFNECGVEIYIFDNPSIDSNPIHLIKCSDGSKPPIYGKSKYNIIRIRVRKATPQSRIFEFRMQLKNDLGPTLQFENAASQYVADVLEPGAIAGIGVAGAILVIALILLAIYLCIRGRSSNMDKDGVSTYGNSSVQTSANSKVPFTHGSNHHPKGKYGSTEDIRSTSSSQDKANGAYSNPAYTQGPNEERSERSASIRRKNGKTGFTNEAYDQEVNGRGELSFEKETPNIRGSFRKSRKDEFDTGSKKQLKSAMKKQPTEFEMNKVNPQPNGILKTRQHSPNRSQTSSNEGSMDTNTMIHGYSHTGKELPYVTHKPVIERKRSRSGTRSHRSGSSGGHGSVRGRRSHSEDKKPPKGGRMYTDVFIDDRRSRSRSSGRRAQSTGTRSHRSDKTDRTSDSLDSESSTTSHSRKVSMNPGGKRVHIKGEETDI</sequence>
<feature type="compositionally biased region" description="Polar residues" evidence="1">
    <location>
        <begin position="368"/>
        <end position="387"/>
    </location>
</feature>
<dbReference type="Proteomes" id="UP001497497">
    <property type="component" value="Unassembled WGS sequence"/>
</dbReference>
<organism evidence="4 5">
    <name type="scientific">Lymnaea stagnalis</name>
    <name type="common">Great pond snail</name>
    <name type="synonym">Helix stagnalis</name>
    <dbReference type="NCBI Taxonomy" id="6523"/>
    <lineage>
        <taxon>Eukaryota</taxon>
        <taxon>Metazoa</taxon>
        <taxon>Spiralia</taxon>
        <taxon>Lophotrochozoa</taxon>
        <taxon>Mollusca</taxon>
        <taxon>Gastropoda</taxon>
        <taxon>Heterobranchia</taxon>
        <taxon>Euthyneura</taxon>
        <taxon>Panpulmonata</taxon>
        <taxon>Hygrophila</taxon>
        <taxon>Lymnaeoidea</taxon>
        <taxon>Lymnaeidae</taxon>
        <taxon>Lymnaea</taxon>
    </lineage>
</organism>
<feature type="transmembrane region" description="Helical" evidence="2">
    <location>
        <begin position="180"/>
        <end position="204"/>
    </location>
</feature>